<dbReference type="InterPro" id="IPR012674">
    <property type="entry name" value="Calycin"/>
</dbReference>
<evidence type="ECO:0000313" key="2">
    <source>
        <dbReference type="Proteomes" id="UP001516588"/>
    </source>
</evidence>
<gene>
    <name evidence="1" type="ORF">INF20_07625</name>
</gene>
<organism evidence="1 2">
    <name type="scientific">Gallibacter intestinalis</name>
    <dbReference type="NCBI Taxonomy" id="2779356"/>
    <lineage>
        <taxon>Bacteria</taxon>
        <taxon>Bacillati</taxon>
        <taxon>Bacillota</taxon>
        <taxon>Clostridia</taxon>
        <taxon>Eubacteriales</taxon>
        <taxon>Eubacteriaceae</taxon>
        <taxon>Gallibacter</taxon>
    </lineage>
</organism>
<dbReference type="Pfam" id="PF09148">
    <property type="entry name" value="DUF1934"/>
    <property type="match status" value="1"/>
</dbReference>
<sequence>MKDVTIKIVGKHVHDNVDEEQMELITEAQLYERNGVLYLIYEESEFTGMQGVKTRLRLAPDSLKLSRSNDNGAGSEMRFEKGKRFENRYHTPMGPVDIEILTNEFENSMTAEGTGKVYVDYSISLKGLTEGRSKLDIEFMGDNR</sequence>
<evidence type="ECO:0000313" key="1">
    <source>
        <dbReference type="EMBL" id="MBE5036139.1"/>
    </source>
</evidence>
<keyword evidence="2" id="KW-1185">Reference proteome</keyword>
<dbReference type="RefSeq" id="WP_226385783.1">
    <property type="nucleotide sequence ID" value="NZ_JADCKA010000016.1"/>
</dbReference>
<dbReference type="EMBL" id="JADCKA010000016">
    <property type="protein sequence ID" value="MBE5036139.1"/>
    <property type="molecule type" value="Genomic_DNA"/>
</dbReference>
<dbReference type="Gene3D" id="2.40.128.20">
    <property type="match status" value="1"/>
</dbReference>
<protein>
    <submittedName>
        <fullName evidence="1">DUF1934 domain-containing protein</fullName>
    </submittedName>
</protein>
<dbReference type="Proteomes" id="UP001516588">
    <property type="component" value="Unassembled WGS sequence"/>
</dbReference>
<dbReference type="InterPro" id="IPR015231">
    <property type="entry name" value="DUF1934"/>
</dbReference>
<reference evidence="1 2" key="1">
    <citation type="submission" date="2020-10" db="EMBL/GenBank/DDBJ databases">
        <title>ChiBAC.</title>
        <authorList>
            <person name="Zenner C."/>
            <person name="Hitch T.C.A."/>
            <person name="Clavel T."/>
        </authorList>
    </citation>
    <scope>NUCLEOTIDE SEQUENCE [LARGE SCALE GENOMIC DNA]</scope>
    <source>
        <strain evidence="1 2">DSM 108706</strain>
    </source>
</reference>
<proteinExistence type="predicted"/>
<accession>A0ABR9QZ34</accession>
<dbReference type="SUPFAM" id="SSF50814">
    <property type="entry name" value="Lipocalins"/>
    <property type="match status" value="1"/>
</dbReference>
<comment type="caution">
    <text evidence="1">The sequence shown here is derived from an EMBL/GenBank/DDBJ whole genome shotgun (WGS) entry which is preliminary data.</text>
</comment>
<name>A0ABR9QZ34_9FIRM</name>